<sequence>MCTDAGIRPGTAHRVRTLVSIQLLIVAMYAYAAVAYLTTDAEYFPEQSPPGWSWPAVMAVGIGFLPAVLCLALALPRLASPRLRADRRRWAGLAVASSLTGLMLLIMATPPGWELFDWYVS</sequence>
<dbReference type="AlphaFoldDB" id="A0A1C6TBE5"/>
<feature type="transmembrane region" description="Helical" evidence="1">
    <location>
        <begin position="57"/>
        <end position="78"/>
    </location>
</feature>
<evidence type="ECO:0000313" key="3">
    <source>
        <dbReference type="Proteomes" id="UP000199413"/>
    </source>
</evidence>
<evidence type="ECO:0000256" key="1">
    <source>
        <dbReference type="SAM" id="Phobius"/>
    </source>
</evidence>
<proteinExistence type="predicted"/>
<keyword evidence="1" id="KW-0812">Transmembrane</keyword>
<gene>
    <name evidence="2" type="ORF">GA0070624_6368</name>
</gene>
<feature type="transmembrane region" description="Helical" evidence="1">
    <location>
        <begin position="90"/>
        <end position="109"/>
    </location>
</feature>
<dbReference type="Proteomes" id="UP000199413">
    <property type="component" value="Unassembled WGS sequence"/>
</dbReference>
<keyword evidence="1" id="KW-1133">Transmembrane helix</keyword>
<keyword evidence="1" id="KW-0472">Membrane</keyword>
<dbReference type="EMBL" id="FMHV01000002">
    <property type="protein sequence ID" value="SCL38872.1"/>
    <property type="molecule type" value="Genomic_DNA"/>
</dbReference>
<accession>A0A1C6TBE5</accession>
<organism evidence="2 3">
    <name type="scientific">Micromonospora rhizosphaerae</name>
    <dbReference type="NCBI Taxonomy" id="568872"/>
    <lineage>
        <taxon>Bacteria</taxon>
        <taxon>Bacillati</taxon>
        <taxon>Actinomycetota</taxon>
        <taxon>Actinomycetes</taxon>
        <taxon>Micromonosporales</taxon>
        <taxon>Micromonosporaceae</taxon>
        <taxon>Micromonospora</taxon>
    </lineage>
</organism>
<dbReference type="RefSeq" id="WP_141715226.1">
    <property type="nucleotide sequence ID" value="NZ_FMHV01000002.1"/>
</dbReference>
<name>A0A1C6TBE5_9ACTN</name>
<reference evidence="3" key="1">
    <citation type="submission" date="2016-06" db="EMBL/GenBank/DDBJ databases">
        <authorList>
            <person name="Varghese N."/>
            <person name="Submissions Spin"/>
        </authorList>
    </citation>
    <scope>NUCLEOTIDE SEQUENCE [LARGE SCALE GENOMIC DNA]</scope>
    <source>
        <strain evidence="3">DSM 45431</strain>
    </source>
</reference>
<feature type="transmembrane region" description="Helical" evidence="1">
    <location>
        <begin position="18"/>
        <end position="37"/>
    </location>
</feature>
<evidence type="ECO:0000313" key="2">
    <source>
        <dbReference type="EMBL" id="SCL38872.1"/>
    </source>
</evidence>
<protein>
    <submittedName>
        <fullName evidence="2">Uncharacterized protein</fullName>
    </submittedName>
</protein>
<keyword evidence="3" id="KW-1185">Reference proteome</keyword>